<organism evidence="12 13">
    <name type="scientific">Sporomusa acidovorans (strain ATCC 49682 / DSM 3132 / Mol)</name>
    <dbReference type="NCBI Taxonomy" id="1123286"/>
    <lineage>
        <taxon>Bacteria</taxon>
        <taxon>Bacillati</taxon>
        <taxon>Bacillota</taxon>
        <taxon>Negativicutes</taxon>
        <taxon>Selenomonadales</taxon>
        <taxon>Sporomusaceae</taxon>
        <taxon>Sporomusa</taxon>
    </lineage>
</organism>
<keyword evidence="6 9" id="KW-0067">ATP-binding</keyword>
<dbReference type="PROSITE" id="PS00809">
    <property type="entry name" value="ADP_GLC_PYROPHOSPH_2"/>
    <property type="match status" value="1"/>
</dbReference>
<evidence type="ECO:0000256" key="9">
    <source>
        <dbReference type="HAMAP-Rule" id="MF_00624"/>
    </source>
</evidence>
<proteinExistence type="inferred from homology"/>
<dbReference type="EMBL" id="CP155571">
    <property type="protein sequence ID" value="XFO70107.1"/>
    <property type="molecule type" value="Genomic_DNA"/>
</dbReference>
<evidence type="ECO:0000256" key="2">
    <source>
        <dbReference type="ARBA" id="ARBA00022600"/>
    </source>
</evidence>
<comment type="subunit">
    <text evidence="9">Homotetramer.</text>
</comment>
<dbReference type="NCBIfam" id="TIGR02091">
    <property type="entry name" value="glgC"/>
    <property type="match status" value="1"/>
</dbReference>
<dbReference type="InterPro" id="IPR005836">
    <property type="entry name" value="ADP_Glu_pyroP_CS"/>
</dbReference>
<evidence type="ECO:0000256" key="1">
    <source>
        <dbReference type="ARBA" id="ARBA00010443"/>
    </source>
</evidence>
<dbReference type="CDD" id="cd04651">
    <property type="entry name" value="LbH_G1P_AT_C"/>
    <property type="match status" value="1"/>
</dbReference>
<evidence type="ECO:0000259" key="11">
    <source>
        <dbReference type="Pfam" id="PF24894"/>
    </source>
</evidence>
<comment type="pathway">
    <text evidence="9">Glycan biosynthesis; glycogen biosynthesis.</text>
</comment>
<dbReference type="HAMAP" id="MF_00624">
    <property type="entry name" value="GlgC"/>
    <property type="match status" value="1"/>
</dbReference>
<dbReference type="InterPro" id="IPR029044">
    <property type="entry name" value="Nucleotide-diphossugar_trans"/>
</dbReference>
<dbReference type="SUPFAM" id="SSF51161">
    <property type="entry name" value="Trimeric LpxA-like enzymes"/>
    <property type="match status" value="1"/>
</dbReference>
<feature type="binding site" evidence="9">
    <location>
        <position position="100"/>
    </location>
    <ligand>
        <name>alpha-D-glucose 1-phosphate</name>
        <dbReference type="ChEBI" id="CHEBI:58601"/>
    </ligand>
</feature>
<dbReference type="PANTHER" id="PTHR43523:SF2">
    <property type="entry name" value="GLUCOSE-1-PHOSPHATE ADENYLYLTRANSFERASE"/>
    <property type="match status" value="1"/>
</dbReference>
<reference evidence="12" key="1">
    <citation type="submission" date="2024-05" db="EMBL/GenBank/DDBJ databases">
        <title>Isolation and characterization of Sporomusa carbonis sp. nov., a carboxydotrophic hydrogenogen in the genus of Sporomusa isolated from a charcoal burning pile.</title>
        <authorList>
            <person name="Boeer T."/>
            <person name="Rosenbaum F."/>
            <person name="Eysell L."/>
            <person name="Mueller V."/>
            <person name="Daniel R."/>
            <person name="Poehlein A."/>
        </authorList>
    </citation>
    <scope>NUCLEOTIDE SEQUENCE [LARGE SCALE GENOMIC DNA]</scope>
    <source>
        <strain evidence="12">DSM 3132</strain>
    </source>
</reference>
<dbReference type="InterPro" id="IPR011004">
    <property type="entry name" value="Trimer_LpxA-like_sf"/>
</dbReference>
<keyword evidence="13" id="KW-1185">Reference proteome</keyword>
<dbReference type="CDD" id="cd02508">
    <property type="entry name" value="ADP_Glucose_PP"/>
    <property type="match status" value="1"/>
</dbReference>
<evidence type="ECO:0000256" key="4">
    <source>
        <dbReference type="ARBA" id="ARBA00022695"/>
    </source>
</evidence>
<comment type="similarity">
    <text evidence="1 9">Belongs to the bacterial/plant glucose-1-phosphate adenylyltransferase family.</text>
</comment>
<evidence type="ECO:0000256" key="6">
    <source>
        <dbReference type="ARBA" id="ARBA00022840"/>
    </source>
</evidence>
<dbReference type="InterPro" id="IPR011831">
    <property type="entry name" value="ADP-Glc_PPase"/>
</dbReference>
<comment type="function">
    <text evidence="9">Involved in the biosynthesis of ADP-glucose, a building block required for the elongation reactions to produce glycogen. Catalyzes the reaction between ATP and alpha-D-glucose 1-phosphate (G1P) to produce pyrophosphate and ADP-Glc.</text>
</comment>
<dbReference type="PANTHER" id="PTHR43523">
    <property type="entry name" value="GLUCOSE-1-PHOSPHATE ADENYLYLTRANSFERASE-RELATED"/>
    <property type="match status" value="1"/>
</dbReference>
<keyword evidence="3 9" id="KW-0808">Transferase</keyword>
<dbReference type="PROSITE" id="PS00808">
    <property type="entry name" value="ADP_GLC_PYROPHOSPH_1"/>
    <property type="match status" value="1"/>
</dbReference>
<dbReference type="EC" id="2.7.7.27" evidence="9"/>
<dbReference type="InterPro" id="IPR023049">
    <property type="entry name" value="GlgC_bac"/>
</dbReference>
<keyword evidence="2 9" id="KW-0321">Glycogen metabolism</keyword>
<name>A0ABZ3IWE0_SPOA4</name>
<evidence type="ECO:0000313" key="13">
    <source>
        <dbReference type="Proteomes" id="UP000216052"/>
    </source>
</evidence>
<keyword evidence="4 9" id="KW-0548">Nucleotidyltransferase</keyword>
<evidence type="ECO:0000256" key="7">
    <source>
        <dbReference type="ARBA" id="ARBA00023056"/>
    </source>
</evidence>
<dbReference type="PROSITE" id="PS00810">
    <property type="entry name" value="ADP_GLC_PYROPHOSPH_3"/>
    <property type="match status" value="1"/>
</dbReference>
<evidence type="ECO:0000259" key="10">
    <source>
        <dbReference type="Pfam" id="PF00483"/>
    </source>
</evidence>
<feature type="site" description="Could play a key role in the communication between the regulatory and the substrate sites" evidence="9">
    <location>
        <position position="99"/>
    </location>
</feature>
<feature type="binding site" evidence="9">
    <location>
        <begin position="180"/>
        <end position="181"/>
    </location>
    <ligand>
        <name>alpha-D-glucose 1-phosphate</name>
        <dbReference type="ChEBI" id="CHEBI:58601"/>
    </ligand>
</feature>
<dbReference type="RefSeq" id="WP_093795397.1">
    <property type="nucleotide sequence ID" value="NZ_CP155571.1"/>
</dbReference>
<evidence type="ECO:0000256" key="3">
    <source>
        <dbReference type="ARBA" id="ARBA00022679"/>
    </source>
</evidence>
<dbReference type="Pfam" id="PF24894">
    <property type="entry name" value="Hexapep_GlmU"/>
    <property type="match status" value="1"/>
</dbReference>
<accession>A0ABZ3IWE0</accession>
<feature type="domain" description="Glucose-1-phosphate adenylyltransferase/Bifunctional protein GlmU-like C-terminal hexapeptide" evidence="11">
    <location>
        <begin position="287"/>
        <end position="353"/>
    </location>
</feature>
<dbReference type="InterPro" id="IPR056818">
    <property type="entry name" value="GlmU/GlgC-like_hexapep"/>
</dbReference>
<sequence>MENKEWIALVLAGGQGTRLGALTKEIAKPAVPFGGHYRIIDFTLSNCRNSGVDTVGILTQYRPLTLHSYVGNGAAWDLDRTDGGIHILPPYAREKGGKWYAGTADAVYQNREFIEHFQPQYVAVLSGDHIYKMDYRAMLEQHKIRQADATIGVLEVPWGEAHRFGIMETATGGRIVDFIEKPCQPKGNQASMGVYIFTWKVLKQYLSHDASCESTQHDFGKDIIPAMLAAGQRLYAYRFDGYWKDVGTLASYWEANMDLLGDCPRFVLNEPEWPVYSGKLSLPPHYHGEKARVTSSLIAGGATVLGEVENSVIFSGVYIEEGVKIKDSVIMPYARVKREASVQGAIVTANTIVCTSKEEASISGVIPVARKQIEPVYLAV</sequence>
<feature type="site" description="Could play a key role in the communication between the regulatory and the substrate sites" evidence="9">
    <location>
        <position position="60"/>
    </location>
</feature>
<dbReference type="SUPFAM" id="SSF53448">
    <property type="entry name" value="Nucleotide-diphospho-sugar transferases"/>
    <property type="match status" value="1"/>
</dbReference>
<gene>
    <name evidence="12" type="primary">glgC_1</name>
    <name evidence="9" type="synonym">glgC</name>
    <name evidence="12" type="ORF">SPACI_000940</name>
</gene>
<evidence type="ECO:0000313" key="12">
    <source>
        <dbReference type="EMBL" id="XFO70107.1"/>
    </source>
</evidence>
<dbReference type="Gene3D" id="3.90.550.10">
    <property type="entry name" value="Spore Coat Polysaccharide Biosynthesis Protein SpsA, Chain A"/>
    <property type="match status" value="1"/>
</dbReference>
<keyword evidence="5 9" id="KW-0547">Nucleotide-binding</keyword>
<feature type="binding site" evidence="9">
    <location>
        <position position="165"/>
    </location>
    <ligand>
        <name>alpha-D-glucose 1-phosphate</name>
        <dbReference type="ChEBI" id="CHEBI:58601"/>
    </ligand>
</feature>
<protein>
    <recommendedName>
        <fullName evidence="9">Glucose-1-phosphate adenylyltransferase</fullName>
        <ecNumber evidence="9">2.7.7.27</ecNumber>
    </recommendedName>
    <alternativeName>
        <fullName evidence="9">ADP-glucose pyrophosphorylase</fullName>
        <shortName evidence="9">ADPGlc PPase</shortName>
    </alternativeName>
    <alternativeName>
        <fullName evidence="9">ADP-glucose synthase</fullName>
    </alternativeName>
</protein>
<feature type="domain" description="Nucleotidyl transferase" evidence="10">
    <location>
        <begin position="8"/>
        <end position="259"/>
    </location>
</feature>
<dbReference type="Proteomes" id="UP000216052">
    <property type="component" value="Chromosome"/>
</dbReference>
<keyword evidence="8 9" id="KW-0119">Carbohydrate metabolism</keyword>
<dbReference type="Pfam" id="PF00483">
    <property type="entry name" value="NTP_transferase"/>
    <property type="match status" value="1"/>
</dbReference>
<dbReference type="InterPro" id="IPR005835">
    <property type="entry name" value="NTP_transferase_dom"/>
</dbReference>
<dbReference type="GO" id="GO:0008878">
    <property type="term" value="F:glucose-1-phosphate adenylyltransferase activity"/>
    <property type="evidence" value="ECO:0007669"/>
    <property type="project" value="UniProtKB-EC"/>
</dbReference>
<feature type="binding site" evidence="9">
    <location>
        <position position="191"/>
    </location>
    <ligand>
        <name>alpha-D-glucose 1-phosphate</name>
        <dbReference type="ChEBI" id="CHEBI:58601"/>
    </ligand>
</feature>
<keyword evidence="7 9" id="KW-0320">Glycogen biosynthesis</keyword>
<evidence type="ECO:0000256" key="5">
    <source>
        <dbReference type="ARBA" id="ARBA00022741"/>
    </source>
</evidence>
<evidence type="ECO:0000256" key="8">
    <source>
        <dbReference type="ARBA" id="ARBA00023277"/>
    </source>
</evidence>
<comment type="catalytic activity">
    <reaction evidence="9">
        <text>alpha-D-glucose 1-phosphate + ATP + H(+) = ADP-alpha-D-glucose + diphosphate</text>
        <dbReference type="Rhea" id="RHEA:12120"/>
        <dbReference type="ChEBI" id="CHEBI:15378"/>
        <dbReference type="ChEBI" id="CHEBI:30616"/>
        <dbReference type="ChEBI" id="CHEBI:33019"/>
        <dbReference type="ChEBI" id="CHEBI:57498"/>
        <dbReference type="ChEBI" id="CHEBI:58601"/>
        <dbReference type="EC" id="2.7.7.27"/>
    </reaction>
</comment>
<dbReference type="Gene3D" id="2.160.10.10">
    <property type="entry name" value="Hexapeptide repeat proteins"/>
    <property type="match status" value="1"/>
</dbReference>
<dbReference type="NCBIfam" id="NF003670">
    <property type="entry name" value="PRK05293.1"/>
    <property type="match status" value="1"/>
</dbReference>